<dbReference type="PROSITE" id="PS51194">
    <property type="entry name" value="HELICASE_CTER"/>
    <property type="match status" value="1"/>
</dbReference>
<dbReference type="SMART" id="SM00487">
    <property type="entry name" value="DEXDc"/>
    <property type="match status" value="1"/>
</dbReference>
<protein>
    <submittedName>
        <fullName evidence="4">DEAD/DEAH box helicase family protein</fullName>
    </submittedName>
</protein>
<feature type="domain" description="Helicase ATP-binding" evidence="2">
    <location>
        <begin position="471"/>
        <end position="627"/>
    </location>
</feature>
<keyword evidence="4" id="KW-0067">ATP-binding</keyword>
<gene>
    <name evidence="4" type="ORF">H9Q81_09875</name>
</gene>
<accession>A0A7G9GWL9</accession>
<organism evidence="4 5">
    <name type="scientific">Fusobacterium hominis</name>
    <dbReference type="NCBI Taxonomy" id="2764326"/>
    <lineage>
        <taxon>Bacteria</taxon>
        <taxon>Fusobacteriati</taxon>
        <taxon>Fusobacteriota</taxon>
        <taxon>Fusobacteriia</taxon>
        <taxon>Fusobacteriales</taxon>
        <taxon>Fusobacteriaceae</taxon>
        <taxon>Fusobacterium</taxon>
    </lineage>
</organism>
<dbReference type="CDD" id="cd18793">
    <property type="entry name" value="SF2_C_SNF"/>
    <property type="match status" value="1"/>
</dbReference>
<dbReference type="GO" id="GO:0016787">
    <property type="term" value="F:hydrolase activity"/>
    <property type="evidence" value="ECO:0007669"/>
    <property type="project" value="UniProtKB-KW"/>
</dbReference>
<dbReference type="Gene3D" id="3.40.50.10810">
    <property type="entry name" value="Tandem AAA-ATPase domain"/>
    <property type="match status" value="1"/>
</dbReference>
<dbReference type="InterPro" id="IPR000330">
    <property type="entry name" value="SNF2_N"/>
</dbReference>
<proteinExistence type="predicted"/>
<feature type="domain" description="Helicase C-terminal" evidence="3">
    <location>
        <begin position="751"/>
        <end position="903"/>
    </location>
</feature>
<dbReference type="GO" id="GO:0004386">
    <property type="term" value="F:helicase activity"/>
    <property type="evidence" value="ECO:0007669"/>
    <property type="project" value="UniProtKB-KW"/>
</dbReference>
<dbReference type="Gene3D" id="3.40.50.300">
    <property type="entry name" value="P-loop containing nucleotide triphosphate hydrolases"/>
    <property type="match status" value="1"/>
</dbReference>
<keyword evidence="5" id="KW-1185">Reference proteome</keyword>
<dbReference type="InterPro" id="IPR038718">
    <property type="entry name" value="SNF2-like_sf"/>
</dbReference>
<keyword evidence="4" id="KW-0347">Helicase</keyword>
<dbReference type="SMART" id="SM00490">
    <property type="entry name" value="HELICc"/>
    <property type="match status" value="1"/>
</dbReference>
<evidence type="ECO:0000259" key="3">
    <source>
        <dbReference type="PROSITE" id="PS51194"/>
    </source>
</evidence>
<reference evidence="4 5" key="1">
    <citation type="submission" date="2020-08" db="EMBL/GenBank/DDBJ databases">
        <authorList>
            <person name="Liu C."/>
            <person name="Sun Q."/>
        </authorList>
    </citation>
    <scope>NUCLEOTIDE SEQUENCE [LARGE SCALE GENOMIC DNA]</scope>
    <source>
        <strain evidence="4 5">NSJ-57</strain>
    </source>
</reference>
<evidence type="ECO:0000313" key="5">
    <source>
        <dbReference type="Proteomes" id="UP000515913"/>
    </source>
</evidence>
<dbReference type="Pfam" id="PF00271">
    <property type="entry name" value="Helicase_C"/>
    <property type="match status" value="1"/>
</dbReference>
<dbReference type="InterPro" id="IPR027417">
    <property type="entry name" value="P-loop_NTPase"/>
</dbReference>
<dbReference type="InterPro" id="IPR014001">
    <property type="entry name" value="Helicase_ATP-bd"/>
</dbReference>
<dbReference type="PANTHER" id="PTHR10799">
    <property type="entry name" value="SNF2/RAD54 HELICASE FAMILY"/>
    <property type="match status" value="1"/>
</dbReference>
<dbReference type="SUPFAM" id="SSF52540">
    <property type="entry name" value="P-loop containing nucleoside triphosphate hydrolases"/>
    <property type="match status" value="2"/>
</dbReference>
<dbReference type="Pfam" id="PF00176">
    <property type="entry name" value="SNF2-rel_dom"/>
    <property type="match status" value="1"/>
</dbReference>
<dbReference type="RefSeq" id="WP_101473686.1">
    <property type="nucleotide sequence ID" value="NZ_CP060637.1"/>
</dbReference>
<dbReference type="GO" id="GO:0005524">
    <property type="term" value="F:ATP binding"/>
    <property type="evidence" value="ECO:0007669"/>
    <property type="project" value="InterPro"/>
</dbReference>
<keyword evidence="4" id="KW-0547">Nucleotide-binding</keyword>
<dbReference type="InterPro" id="IPR001650">
    <property type="entry name" value="Helicase_C-like"/>
</dbReference>
<evidence type="ECO:0000256" key="1">
    <source>
        <dbReference type="ARBA" id="ARBA00022801"/>
    </source>
</evidence>
<dbReference type="Proteomes" id="UP000515913">
    <property type="component" value="Chromosome"/>
</dbReference>
<evidence type="ECO:0000259" key="2">
    <source>
        <dbReference type="PROSITE" id="PS51192"/>
    </source>
</evidence>
<dbReference type="EMBL" id="CP060637">
    <property type="protein sequence ID" value="QNM15201.1"/>
    <property type="molecule type" value="Genomic_DNA"/>
</dbReference>
<keyword evidence="1" id="KW-0378">Hydrolase</keyword>
<dbReference type="PROSITE" id="PS51192">
    <property type="entry name" value="HELICASE_ATP_BIND_1"/>
    <property type="match status" value="1"/>
</dbReference>
<evidence type="ECO:0000313" key="4">
    <source>
        <dbReference type="EMBL" id="QNM15201.1"/>
    </source>
</evidence>
<dbReference type="InterPro" id="IPR049730">
    <property type="entry name" value="SNF2/RAD54-like_C"/>
</dbReference>
<dbReference type="CDD" id="cd18012">
    <property type="entry name" value="DEXQc_arch_SWI2_SNF2"/>
    <property type="match status" value="1"/>
</dbReference>
<dbReference type="AlphaFoldDB" id="A0A7G9GWL9"/>
<name>A0A7G9GWL9_9FUSO</name>
<sequence>MSLKNTEEIVDGIYFMLKMDEKGAYIVPANSDGIVLESFDIEDDATDSTSKILKYIKGIKEDSFFIDWEKDYPEAYITEHCELIDYLIDNPRFVNEKMEPFSWCKRNNTLALIIKEQEEGSNILTTQLLLNDSISEFTIINEDLILANNTFYIIDMVSNTFHTLRELVCTMDTNGLENFLTLTLKYFKDIEIEYKDYKIVQGEKHTPRPQLVIEKISYDNSLYLQVTLMVSGMSYEFLRDNGIEHAVIVNNMEKKISICEIDISRINEAMEEVIKLLAKNQKKIKMRAGFYIDDSNLIIMQEKLAKEFIMTDLLQLASKYRVVGTDKLRKYNIRTVKPKVIGNFSHSIDFLEGEIELDLEGEKFSIMDVLSTYRKDSYIMLSDGTSALINKKYIEKLERIFKDSEKEKVKLSFFDLPLVEELIEDKIFSEEMNKSRAFFKGINNIKDYDIEIPKVKATLREYQEYGYKWLSYLMDNNLGGCLADDMGLGKTLQAIALLTRLHSKKKKKSLVVMPKSLIYNWDGEIKKFSPGLKVGIYYGNFRNKDIIKKNEVILTTYGTVRNDIELIKDYYFDCVILDESQNIKNVNAQTTKAIMLLNCTHRIALSGTPIENNLSELYSLFRFLNPSMFGTLDEFNTFYAVPIQRENDQEAIEELRKKVYPFILRRIKKDVLKDLPEKIEKTMYIEMNPEQKKLYEERRMYYYNMVHSQIKENGIGKTQFFILQALNELRQITSCPESKNHGVTSSKREVLINNIVEAVENGHKVLVFTNYINSINNICEDLEKNGIKYLSMSGSTKDRQLLVDKFQKDSKYKVFVMTLKTGGVGLNLTAADTIFIYDPWWNKTVENQAIDRAYRLGQDRTVFSYKLILKDTIEEKILQLQESKIKLLDNLISEDNATLKTLTEKDIEFILGE</sequence>
<dbReference type="KEGG" id="fho:H9Q81_09875"/>